<evidence type="ECO:0000313" key="8">
    <source>
        <dbReference type="Proteomes" id="UP000799324"/>
    </source>
</evidence>
<dbReference type="InterPro" id="IPR045179">
    <property type="entry name" value="YgfZ/GcvT"/>
</dbReference>
<evidence type="ECO:0000256" key="3">
    <source>
        <dbReference type="ARBA" id="ARBA00023128"/>
    </source>
</evidence>
<protein>
    <recommendedName>
        <fullName evidence="5">Iron-sulfur cluster assembly factor IBA57 homolog, mitochondrial</fullName>
    </recommendedName>
</protein>
<dbReference type="OrthoDB" id="191995at2759"/>
<dbReference type="PANTHER" id="PTHR22602:SF0">
    <property type="entry name" value="TRANSFERASE CAF17, MITOCHONDRIAL-RELATED"/>
    <property type="match status" value="1"/>
</dbReference>
<evidence type="ECO:0000256" key="1">
    <source>
        <dbReference type="ARBA" id="ARBA00004305"/>
    </source>
</evidence>
<evidence type="ECO:0000256" key="2">
    <source>
        <dbReference type="ARBA" id="ARBA00022946"/>
    </source>
</evidence>
<dbReference type="AlphaFoldDB" id="A0A6A6SLU9"/>
<dbReference type="SUPFAM" id="SSF103025">
    <property type="entry name" value="Folate-binding domain"/>
    <property type="match status" value="1"/>
</dbReference>
<dbReference type="InterPro" id="IPR057460">
    <property type="entry name" value="CAF17_C"/>
</dbReference>
<comment type="subcellular location">
    <subcellularLocation>
        <location evidence="1">Mitochondrion matrix</location>
    </subcellularLocation>
</comment>
<evidence type="ECO:0000259" key="6">
    <source>
        <dbReference type="Pfam" id="PF25455"/>
    </source>
</evidence>
<dbReference type="EMBL" id="MU004568">
    <property type="protein sequence ID" value="KAF2647961.1"/>
    <property type="molecule type" value="Genomic_DNA"/>
</dbReference>
<keyword evidence="3" id="KW-0496">Mitochondrion</keyword>
<dbReference type="NCBIfam" id="TIGR03317">
    <property type="entry name" value="ygfZ_signature"/>
    <property type="match status" value="1"/>
</dbReference>
<dbReference type="GO" id="GO:0016226">
    <property type="term" value="P:iron-sulfur cluster assembly"/>
    <property type="evidence" value="ECO:0007669"/>
    <property type="project" value="TreeGrafter"/>
</dbReference>
<sequence>MIARPNAIVYICDSCLTKARTLRIPRIRTRSGARCRRTEPHRGYATSEKTKDTKDLENYWINRQPPLEEPTEAGLLPLGQRRRLIELSGPDTPKFLQGLITNNVDASQRDPYYAAFLDARGRVLWDVFVWPTQLDGWGCFIEIDAKEVDDVLRHLKRHKLRSKVAINASPAKEVWAAWGEEDYLRHSLKILPDYIPDPRAPGFGYRFLQEPVDGQIDNENLAMWKASDLLMSLAEYDLRRYLFGIAEGQSEIERGVALPMDYNIDLSSGIDFRKGCYVGQELTIRTKHTGVVRKRVLPVQLYSSISSSTSTDEAPAFDRTIREQVHRDISGTNIRQVDDKGKPKRGTPAGKLLARIDNVGLALCRLENMTPMRVSAEGGTYIPGAQFKIFEGTDGEPLETPVGVRAYVPPWLREREKALWDKGRQRKLT</sequence>
<keyword evidence="2" id="KW-0809">Transit peptide</keyword>
<dbReference type="Gene3D" id="3.30.1360.120">
    <property type="entry name" value="Probable tRNA modification gtpase trme, domain 1"/>
    <property type="match status" value="1"/>
</dbReference>
<evidence type="ECO:0000256" key="4">
    <source>
        <dbReference type="ARBA" id="ARBA00093447"/>
    </source>
</evidence>
<dbReference type="Proteomes" id="UP000799324">
    <property type="component" value="Unassembled WGS sequence"/>
</dbReference>
<evidence type="ECO:0000313" key="7">
    <source>
        <dbReference type="EMBL" id="KAF2647961.1"/>
    </source>
</evidence>
<gene>
    <name evidence="7" type="ORF">K491DRAFT_271284</name>
</gene>
<dbReference type="GO" id="GO:0032259">
    <property type="term" value="P:methylation"/>
    <property type="evidence" value="ECO:0007669"/>
    <property type="project" value="UniProtKB-KW"/>
</dbReference>
<dbReference type="Pfam" id="PF25455">
    <property type="entry name" value="Beta-barrel_CAF17_C"/>
    <property type="match status" value="1"/>
</dbReference>
<accession>A0A6A6SLU9</accession>
<keyword evidence="7" id="KW-0808">Transferase</keyword>
<dbReference type="InterPro" id="IPR017703">
    <property type="entry name" value="YgfZ/GCV_T_CS"/>
</dbReference>
<dbReference type="InterPro" id="IPR027266">
    <property type="entry name" value="TrmE/GcvT-like"/>
</dbReference>
<proteinExistence type="inferred from homology"/>
<comment type="similarity">
    <text evidence="4">Belongs to the GcvT family. CAF17/IBA57 subfamily.</text>
</comment>
<reference evidence="7" key="1">
    <citation type="journal article" date="2020" name="Stud. Mycol.">
        <title>101 Dothideomycetes genomes: a test case for predicting lifestyles and emergence of pathogens.</title>
        <authorList>
            <person name="Haridas S."/>
            <person name="Albert R."/>
            <person name="Binder M."/>
            <person name="Bloem J."/>
            <person name="Labutti K."/>
            <person name="Salamov A."/>
            <person name="Andreopoulos B."/>
            <person name="Baker S."/>
            <person name="Barry K."/>
            <person name="Bills G."/>
            <person name="Bluhm B."/>
            <person name="Cannon C."/>
            <person name="Castanera R."/>
            <person name="Culley D."/>
            <person name="Daum C."/>
            <person name="Ezra D."/>
            <person name="Gonzalez J."/>
            <person name="Henrissat B."/>
            <person name="Kuo A."/>
            <person name="Liang C."/>
            <person name="Lipzen A."/>
            <person name="Lutzoni F."/>
            <person name="Magnuson J."/>
            <person name="Mondo S."/>
            <person name="Nolan M."/>
            <person name="Ohm R."/>
            <person name="Pangilinan J."/>
            <person name="Park H.-J."/>
            <person name="Ramirez L."/>
            <person name="Alfaro M."/>
            <person name="Sun H."/>
            <person name="Tritt A."/>
            <person name="Yoshinaga Y."/>
            <person name="Zwiers L.-H."/>
            <person name="Turgeon B."/>
            <person name="Goodwin S."/>
            <person name="Spatafora J."/>
            <person name="Crous P."/>
            <person name="Grigoriev I."/>
        </authorList>
    </citation>
    <scope>NUCLEOTIDE SEQUENCE</scope>
    <source>
        <strain evidence="7">CBS 122681</strain>
    </source>
</reference>
<dbReference type="GO" id="GO:0005759">
    <property type="term" value="C:mitochondrial matrix"/>
    <property type="evidence" value="ECO:0007669"/>
    <property type="project" value="UniProtKB-SubCell"/>
</dbReference>
<dbReference type="GO" id="GO:0008168">
    <property type="term" value="F:methyltransferase activity"/>
    <property type="evidence" value="ECO:0007669"/>
    <property type="project" value="UniProtKB-KW"/>
</dbReference>
<name>A0A6A6SLU9_9PLEO</name>
<feature type="domain" description="CAF17 C-terminal" evidence="6">
    <location>
        <begin position="293"/>
        <end position="374"/>
    </location>
</feature>
<dbReference type="PANTHER" id="PTHR22602">
    <property type="entry name" value="TRANSFERASE CAF17, MITOCHONDRIAL-RELATED"/>
    <property type="match status" value="1"/>
</dbReference>
<organism evidence="7 8">
    <name type="scientific">Lophiostoma macrostomum CBS 122681</name>
    <dbReference type="NCBI Taxonomy" id="1314788"/>
    <lineage>
        <taxon>Eukaryota</taxon>
        <taxon>Fungi</taxon>
        <taxon>Dikarya</taxon>
        <taxon>Ascomycota</taxon>
        <taxon>Pezizomycotina</taxon>
        <taxon>Dothideomycetes</taxon>
        <taxon>Pleosporomycetidae</taxon>
        <taxon>Pleosporales</taxon>
        <taxon>Lophiostomataceae</taxon>
        <taxon>Lophiostoma</taxon>
    </lineage>
</organism>
<keyword evidence="8" id="KW-1185">Reference proteome</keyword>
<evidence type="ECO:0000256" key="5">
    <source>
        <dbReference type="ARBA" id="ARBA00093637"/>
    </source>
</evidence>
<keyword evidence="7" id="KW-0489">Methyltransferase</keyword>